<protein>
    <submittedName>
        <fullName evidence="2">Uncharacterized protein</fullName>
    </submittedName>
</protein>
<evidence type="ECO:0000313" key="3">
    <source>
        <dbReference type="Proteomes" id="UP000824120"/>
    </source>
</evidence>
<evidence type="ECO:0000313" key="2">
    <source>
        <dbReference type="EMBL" id="KAG5595758.1"/>
    </source>
</evidence>
<organism evidence="2 3">
    <name type="scientific">Solanum commersonii</name>
    <name type="common">Commerson's wild potato</name>
    <name type="synonym">Commerson's nightshade</name>
    <dbReference type="NCBI Taxonomy" id="4109"/>
    <lineage>
        <taxon>Eukaryota</taxon>
        <taxon>Viridiplantae</taxon>
        <taxon>Streptophyta</taxon>
        <taxon>Embryophyta</taxon>
        <taxon>Tracheophyta</taxon>
        <taxon>Spermatophyta</taxon>
        <taxon>Magnoliopsida</taxon>
        <taxon>eudicotyledons</taxon>
        <taxon>Gunneridae</taxon>
        <taxon>Pentapetalae</taxon>
        <taxon>asterids</taxon>
        <taxon>lamiids</taxon>
        <taxon>Solanales</taxon>
        <taxon>Solanaceae</taxon>
        <taxon>Solanoideae</taxon>
        <taxon>Solaneae</taxon>
        <taxon>Solanum</taxon>
    </lineage>
</organism>
<name>A0A9J5Y9V9_SOLCO</name>
<dbReference type="Proteomes" id="UP000824120">
    <property type="component" value="Chromosome 7"/>
</dbReference>
<dbReference type="AlphaFoldDB" id="A0A9J5Y9V9"/>
<accession>A0A9J5Y9V9</accession>
<evidence type="ECO:0000256" key="1">
    <source>
        <dbReference type="SAM" id="MobiDB-lite"/>
    </source>
</evidence>
<gene>
    <name evidence="2" type="ORF">H5410_036990</name>
</gene>
<comment type="caution">
    <text evidence="2">The sequence shown here is derived from an EMBL/GenBank/DDBJ whole genome shotgun (WGS) entry which is preliminary data.</text>
</comment>
<sequence length="69" mass="7587">MKLRRRIAKKLENTLRGSSSTSSKAVASCSRKRVRTGTTIPPAPVVPRGKTQHYGAKAVTSEGKKWYKS</sequence>
<proteinExistence type="predicted"/>
<feature type="region of interest" description="Disordered" evidence="1">
    <location>
        <begin position="1"/>
        <end position="55"/>
    </location>
</feature>
<reference evidence="2 3" key="1">
    <citation type="submission" date="2020-09" db="EMBL/GenBank/DDBJ databases">
        <title>De no assembly of potato wild relative species, Solanum commersonii.</title>
        <authorList>
            <person name="Cho K."/>
        </authorList>
    </citation>
    <scope>NUCLEOTIDE SEQUENCE [LARGE SCALE GENOMIC DNA]</scope>
    <source>
        <strain evidence="2">LZ3.2</strain>
        <tissue evidence="2">Leaf</tissue>
    </source>
</reference>
<dbReference type="OrthoDB" id="1326097at2759"/>
<dbReference type="EMBL" id="JACXVP010000007">
    <property type="protein sequence ID" value="KAG5595758.1"/>
    <property type="molecule type" value="Genomic_DNA"/>
</dbReference>
<feature type="compositionally biased region" description="Low complexity" evidence="1">
    <location>
        <begin position="18"/>
        <end position="29"/>
    </location>
</feature>
<keyword evidence="3" id="KW-1185">Reference proteome</keyword>